<evidence type="ECO:0000313" key="1">
    <source>
        <dbReference type="EMBL" id="MFM9328808.1"/>
    </source>
</evidence>
<keyword evidence="2" id="KW-1185">Reference proteome</keyword>
<accession>A0ACC7NVV0</accession>
<dbReference type="EMBL" id="JBJURJ010000006">
    <property type="protein sequence ID" value="MFM9328808.1"/>
    <property type="molecule type" value="Genomic_DNA"/>
</dbReference>
<reference evidence="1" key="1">
    <citation type="submission" date="2024-12" db="EMBL/GenBank/DDBJ databases">
        <authorList>
            <person name="Wu N."/>
        </authorList>
    </citation>
    <scope>NUCLEOTIDE SEQUENCE</scope>
    <source>
        <strain evidence="1">P15</strain>
    </source>
</reference>
<comment type="caution">
    <text evidence="1">The sequence shown here is derived from an EMBL/GenBank/DDBJ whole genome shotgun (WGS) entry which is preliminary data.</text>
</comment>
<dbReference type="Proteomes" id="UP001631969">
    <property type="component" value="Unassembled WGS sequence"/>
</dbReference>
<sequence length="572" mass="63585">MMKSSWPGRIKWRIAAAVLLAAALAAASGCRGEDAAPGDAVRPEFSAAASEPEAYGRSAKPVSLRIGFKIPDSHLMAGDSNDNNPVTRYLESITNIRISHYWEAKGEEAYSQRVRMAVDSKDMPDAMVVDREQLERLVTGGMVEDLTEVFSRYGSSLVKDMYRSTGDGVLAAASRDGRLYGLPNVALQADSATLLWVRQDWLSRLGLSPPETLEDIERIARAFVERDPDGNGKRDTVGISGYRNIVYGQKPRISGFDSVFNAFGAYPGNWVRDSGGEIIYGSVAPEAKQALTLLADWYKRGLIDPDFPLYQETQEPIVASKAGIFFGPWWMPFFPLSDAVRINVNAEWRAYAAPLDAQGRFIIHSAPSTDRFLVVRKGYEHPEAVVKLVNAFTRLERRQDPNEAAKTLDDFSAKTGIQPRAYYPFDLLIDYADAIETHYADLQQALHGKIDPGKLEPEARLLYDRWILELAQPKKDLEGWKAVNAYKYGVGVLASTPGVRVKSAFYGITPSMPGKWSELQRMENEAFLKMIVGDSPLEEFGRFVKEWELAGGAQITEEVRQAVPVDTEGKLR</sequence>
<name>A0ACC7NVV0_9BACL</name>
<proteinExistence type="predicted"/>
<organism evidence="1 2">
    <name type="scientific">Paenibacillus mesotrionivorans</name>
    <dbReference type="NCBI Taxonomy" id="3160968"/>
    <lineage>
        <taxon>Bacteria</taxon>
        <taxon>Bacillati</taxon>
        <taxon>Bacillota</taxon>
        <taxon>Bacilli</taxon>
        <taxon>Bacillales</taxon>
        <taxon>Paenibacillaceae</taxon>
        <taxon>Paenibacillus</taxon>
    </lineage>
</organism>
<protein>
    <submittedName>
        <fullName evidence="1">ABC transporter substrate-binding protein</fullName>
    </submittedName>
</protein>
<evidence type="ECO:0000313" key="2">
    <source>
        <dbReference type="Proteomes" id="UP001631969"/>
    </source>
</evidence>
<gene>
    <name evidence="1" type="ORF">ACI1P1_10950</name>
</gene>